<evidence type="ECO:0000313" key="5">
    <source>
        <dbReference type="Proteomes" id="UP001596379"/>
    </source>
</evidence>
<proteinExistence type="inferred from homology"/>
<evidence type="ECO:0000256" key="1">
    <source>
        <dbReference type="ARBA" id="ARBA00008918"/>
    </source>
</evidence>
<accession>A0ABW2J7M8</accession>
<dbReference type="PANTHER" id="PTHR34060">
    <property type="entry name" value="POLYKETIDE CYCLASE / DEHYDRASE AND LIPID TRANSPORT PROTEIN"/>
    <property type="match status" value="1"/>
</dbReference>
<evidence type="ECO:0000259" key="3">
    <source>
        <dbReference type="Pfam" id="PF03364"/>
    </source>
</evidence>
<dbReference type="SUPFAM" id="SSF55961">
    <property type="entry name" value="Bet v1-like"/>
    <property type="match status" value="1"/>
</dbReference>
<dbReference type="InterPro" id="IPR005031">
    <property type="entry name" value="COQ10_START"/>
</dbReference>
<comment type="similarity">
    <text evidence="1">Belongs to the ribosome association toxin RatA family.</text>
</comment>
<dbReference type="Pfam" id="PF03364">
    <property type="entry name" value="Polyketide_cyc"/>
    <property type="match status" value="1"/>
</dbReference>
<keyword evidence="5" id="KW-1185">Reference proteome</keyword>
<dbReference type="EMBL" id="JBHTCC010000002">
    <property type="protein sequence ID" value="MFC7299113.1"/>
    <property type="molecule type" value="Genomic_DNA"/>
</dbReference>
<dbReference type="InterPro" id="IPR023393">
    <property type="entry name" value="START-like_dom_sf"/>
</dbReference>
<comment type="caution">
    <text evidence="4">The sequence shown here is derived from an EMBL/GenBank/DDBJ whole genome shotgun (WGS) entry which is preliminary data.</text>
</comment>
<dbReference type="RefSeq" id="WP_382234843.1">
    <property type="nucleotide sequence ID" value="NZ_JBHTCC010000002.1"/>
</dbReference>
<dbReference type="Gene3D" id="3.30.530.20">
    <property type="match status" value="1"/>
</dbReference>
<evidence type="ECO:0000313" key="4">
    <source>
        <dbReference type="EMBL" id="MFC7299113.1"/>
    </source>
</evidence>
<dbReference type="PANTHER" id="PTHR34060:SF1">
    <property type="entry name" value="POLYKETIDE CYCLASE _ DEHYDRASE AND LIPID TRANSPORT PROTEIN"/>
    <property type="match status" value="1"/>
</dbReference>
<name>A0ABW2J7M8_9BURK</name>
<feature type="region of interest" description="Disordered" evidence="2">
    <location>
        <begin position="177"/>
        <end position="204"/>
    </location>
</feature>
<dbReference type="Proteomes" id="UP001596379">
    <property type="component" value="Unassembled WGS sequence"/>
</dbReference>
<feature type="domain" description="Coenzyme Q-binding protein COQ10 START" evidence="3">
    <location>
        <begin position="37"/>
        <end position="158"/>
    </location>
</feature>
<gene>
    <name evidence="4" type="ORF">ACFQO0_11770</name>
</gene>
<reference evidence="5" key="1">
    <citation type="journal article" date="2019" name="Int. J. Syst. Evol. Microbiol.">
        <title>The Global Catalogue of Microorganisms (GCM) 10K type strain sequencing project: providing services to taxonomists for standard genome sequencing and annotation.</title>
        <authorList>
            <consortium name="The Broad Institute Genomics Platform"/>
            <consortium name="The Broad Institute Genome Sequencing Center for Infectious Disease"/>
            <person name="Wu L."/>
            <person name="Ma J."/>
        </authorList>
    </citation>
    <scope>NUCLEOTIDE SEQUENCE [LARGE SCALE GENOMIC DNA]</scope>
    <source>
        <strain evidence="5">CCUG 36956</strain>
    </source>
</reference>
<organism evidence="4 5">
    <name type="scientific">Herminiimonas aquatilis</name>
    <dbReference type="NCBI Taxonomy" id="345342"/>
    <lineage>
        <taxon>Bacteria</taxon>
        <taxon>Pseudomonadati</taxon>
        <taxon>Pseudomonadota</taxon>
        <taxon>Betaproteobacteria</taxon>
        <taxon>Burkholderiales</taxon>
        <taxon>Oxalobacteraceae</taxon>
        <taxon>Herminiimonas</taxon>
    </lineage>
</organism>
<sequence>MGSTSYAHATSETPKNSFSIEATRYGNAVQVHARSTIKAPLELIWNTLTDYDHLSQFIPGMTKSQLIKRQGRIVVIEQSGYAHLWFFRFPIEVTVEATEQPSTAIQVRLLKGNLKRLEGHYEIEKIGDDYYALRWSGTIEPGIAVPGFLATDLMRKNISEQFVGMVKEIERRAALAEADLSPQRSQTQSMDAEFRHKTLQEPGR</sequence>
<protein>
    <submittedName>
        <fullName evidence="4">SRPBCC family protein</fullName>
    </submittedName>
</protein>
<feature type="compositionally biased region" description="Basic and acidic residues" evidence="2">
    <location>
        <begin position="192"/>
        <end position="204"/>
    </location>
</feature>
<evidence type="ECO:0000256" key="2">
    <source>
        <dbReference type="SAM" id="MobiDB-lite"/>
    </source>
</evidence>